<dbReference type="EMBL" id="CADCTZ010001510">
    <property type="protein sequence ID" value="CAA9402646.1"/>
    <property type="molecule type" value="Genomic_DNA"/>
</dbReference>
<protein>
    <submittedName>
        <fullName evidence="1">Uncharacterized protein</fullName>
    </submittedName>
</protein>
<accession>A0A6J4P2N7</accession>
<reference evidence="1" key="1">
    <citation type="submission" date="2020-02" db="EMBL/GenBank/DDBJ databases">
        <authorList>
            <person name="Meier V. D."/>
        </authorList>
    </citation>
    <scope>NUCLEOTIDE SEQUENCE</scope>
    <source>
        <strain evidence="1">AVDCRST_MAG84</strain>
    </source>
</reference>
<sequence>MQLAEVCGWRILKSFWELGTLKSEFWQQPLSQASKFAFPP</sequence>
<gene>
    <name evidence="1" type="ORF">AVDCRST_MAG84-6219</name>
</gene>
<organism evidence="1">
    <name type="scientific">uncultured Microcoleus sp</name>
    <dbReference type="NCBI Taxonomy" id="259945"/>
    <lineage>
        <taxon>Bacteria</taxon>
        <taxon>Bacillati</taxon>
        <taxon>Cyanobacteriota</taxon>
        <taxon>Cyanophyceae</taxon>
        <taxon>Oscillatoriophycideae</taxon>
        <taxon>Oscillatoriales</taxon>
        <taxon>Microcoleaceae</taxon>
        <taxon>Microcoleus</taxon>
        <taxon>environmental samples</taxon>
    </lineage>
</organism>
<evidence type="ECO:0000313" key="1">
    <source>
        <dbReference type="EMBL" id="CAA9402646.1"/>
    </source>
</evidence>
<proteinExistence type="predicted"/>
<dbReference type="AlphaFoldDB" id="A0A6J4P2N7"/>
<name>A0A6J4P2N7_9CYAN</name>